<evidence type="ECO:0000313" key="20">
    <source>
        <dbReference type="EMBL" id="MCB8874832.1"/>
    </source>
</evidence>
<evidence type="ECO:0000256" key="1">
    <source>
        <dbReference type="ARBA" id="ARBA00001698"/>
    </source>
</evidence>
<keyword evidence="10 18" id="KW-0808">Transferase</keyword>
<dbReference type="Proteomes" id="UP000708298">
    <property type="component" value="Unassembled WGS sequence"/>
</dbReference>
<dbReference type="GO" id="GO:0004605">
    <property type="term" value="F:phosphatidate cytidylyltransferase activity"/>
    <property type="evidence" value="ECO:0007669"/>
    <property type="project" value="UniProtKB-EC"/>
</dbReference>
<feature type="transmembrane region" description="Helical" evidence="19">
    <location>
        <begin position="150"/>
        <end position="167"/>
    </location>
</feature>
<dbReference type="InterPro" id="IPR000374">
    <property type="entry name" value="PC_trans"/>
</dbReference>
<keyword evidence="11 18" id="KW-0812">Transmembrane</keyword>
<evidence type="ECO:0000256" key="18">
    <source>
        <dbReference type="RuleBase" id="RU003938"/>
    </source>
</evidence>
<evidence type="ECO:0000256" key="14">
    <source>
        <dbReference type="ARBA" id="ARBA00023098"/>
    </source>
</evidence>
<keyword evidence="17" id="KW-1208">Phospholipid metabolism</keyword>
<feature type="transmembrane region" description="Helical" evidence="19">
    <location>
        <begin position="26"/>
        <end position="42"/>
    </location>
</feature>
<comment type="similarity">
    <text evidence="5 18">Belongs to the CDS family.</text>
</comment>
<comment type="catalytic activity">
    <reaction evidence="1 18">
        <text>a 1,2-diacyl-sn-glycero-3-phosphate + CTP + H(+) = a CDP-1,2-diacyl-sn-glycerol + diphosphate</text>
        <dbReference type="Rhea" id="RHEA:16229"/>
        <dbReference type="ChEBI" id="CHEBI:15378"/>
        <dbReference type="ChEBI" id="CHEBI:33019"/>
        <dbReference type="ChEBI" id="CHEBI:37563"/>
        <dbReference type="ChEBI" id="CHEBI:58332"/>
        <dbReference type="ChEBI" id="CHEBI:58608"/>
        <dbReference type="EC" id="2.7.7.41"/>
    </reaction>
</comment>
<keyword evidence="13 19" id="KW-1133">Transmembrane helix</keyword>
<dbReference type="PROSITE" id="PS01315">
    <property type="entry name" value="CDS"/>
    <property type="match status" value="1"/>
</dbReference>
<name>A0A964DY84_9PROT</name>
<feature type="transmembrane region" description="Helical" evidence="19">
    <location>
        <begin position="118"/>
        <end position="138"/>
    </location>
</feature>
<comment type="pathway">
    <text evidence="3 18">Phospholipid metabolism; CDP-diacylglycerol biosynthesis; CDP-diacylglycerol from sn-glycerol 3-phosphate: step 3/3.</text>
</comment>
<organism evidence="20 21">
    <name type="scientific">Acidisoma silvae</name>
    <dbReference type="NCBI Taxonomy" id="2802396"/>
    <lineage>
        <taxon>Bacteria</taxon>
        <taxon>Pseudomonadati</taxon>
        <taxon>Pseudomonadota</taxon>
        <taxon>Alphaproteobacteria</taxon>
        <taxon>Acetobacterales</taxon>
        <taxon>Acidocellaceae</taxon>
        <taxon>Acidisoma</taxon>
    </lineage>
</organism>
<evidence type="ECO:0000256" key="13">
    <source>
        <dbReference type="ARBA" id="ARBA00022989"/>
    </source>
</evidence>
<feature type="transmembrane region" description="Helical" evidence="19">
    <location>
        <begin position="213"/>
        <end position="232"/>
    </location>
</feature>
<evidence type="ECO:0000256" key="5">
    <source>
        <dbReference type="ARBA" id="ARBA00010185"/>
    </source>
</evidence>
<comment type="caution">
    <text evidence="20">The sequence shown here is derived from an EMBL/GenBank/DDBJ whole genome shotgun (WGS) entry which is preliminary data.</text>
</comment>
<keyword evidence="9" id="KW-0444">Lipid biosynthesis</keyword>
<dbReference type="GO" id="GO:0016024">
    <property type="term" value="P:CDP-diacylglycerol biosynthetic process"/>
    <property type="evidence" value="ECO:0007669"/>
    <property type="project" value="TreeGrafter"/>
</dbReference>
<keyword evidence="8" id="KW-1003">Cell membrane</keyword>
<evidence type="ECO:0000256" key="11">
    <source>
        <dbReference type="ARBA" id="ARBA00022692"/>
    </source>
</evidence>
<keyword evidence="14" id="KW-0443">Lipid metabolism</keyword>
<keyword evidence="21" id="KW-1185">Reference proteome</keyword>
<evidence type="ECO:0000256" key="12">
    <source>
        <dbReference type="ARBA" id="ARBA00022695"/>
    </source>
</evidence>
<evidence type="ECO:0000256" key="3">
    <source>
        <dbReference type="ARBA" id="ARBA00005119"/>
    </source>
</evidence>
<dbReference type="EMBL" id="JAESVB010000002">
    <property type="protein sequence ID" value="MCB8874832.1"/>
    <property type="molecule type" value="Genomic_DNA"/>
</dbReference>
<comment type="subcellular location">
    <subcellularLocation>
        <location evidence="2">Cell membrane</location>
        <topology evidence="2">Multi-pass membrane protein</topology>
    </subcellularLocation>
</comment>
<reference evidence="20" key="2">
    <citation type="submission" date="2021-01" db="EMBL/GenBank/DDBJ databases">
        <authorList>
            <person name="Mieszkin S."/>
            <person name="Pouder E."/>
            <person name="Alain K."/>
        </authorList>
    </citation>
    <scope>NUCLEOTIDE SEQUENCE</scope>
    <source>
        <strain evidence="20">HW T2.11</strain>
    </source>
</reference>
<evidence type="ECO:0000256" key="15">
    <source>
        <dbReference type="ARBA" id="ARBA00023136"/>
    </source>
</evidence>
<dbReference type="EC" id="2.7.7.41" evidence="6 18"/>
<accession>A0A964DY84</accession>
<dbReference type="PANTHER" id="PTHR46382">
    <property type="entry name" value="PHOSPHATIDATE CYTIDYLYLTRANSFERASE"/>
    <property type="match status" value="1"/>
</dbReference>
<feature type="transmembrane region" description="Helical" evidence="19">
    <location>
        <begin position="262"/>
        <end position="283"/>
    </location>
</feature>
<evidence type="ECO:0000256" key="16">
    <source>
        <dbReference type="ARBA" id="ARBA00023209"/>
    </source>
</evidence>
<reference evidence="20" key="1">
    <citation type="journal article" date="2021" name="Microorganisms">
        <title>Acidisoma silvae sp. nov. and Acidisomacellulosilytica sp. nov., Two Acidophilic Bacteria Isolated from Decaying Wood, Hydrolyzing Cellulose and Producing Poly-3-hydroxybutyrate.</title>
        <authorList>
            <person name="Mieszkin S."/>
            <person name="Pouder E."/>
            <person name="Uroz S."/>
            <person name="Simon-Colin C."/>
            <person name="Alain K."/>
        </authorList>
    </citation>
    <scope>NUCLEOTIDE SEQUENCE</scope>
    <source>
        <strain evidence="20">HW T2.11</strain>
    </source>
</reference>
<evidence type="ECO:0000256" key="4">
    <source>
        <dbReference type="ARBA" id="ARBA00005189"/>
    </source>
</evidence>
<evidence type="ECO:0000256" key="19">
    <source>
        <dbReference type="SAM" id="Phobius"/>
    </source>
</evidence>
<dbReference type="PANTHER" id="PTHR46382:SF1">
    <property type="entry name" value="PHOSPHATIDATE CYTIDYLYLTRANSFERASE"/>
    <property type="match status" value="1"/>
</dbReference>
<evidence type="ECO:0000256" key="7">
    <source>
        <dbReference type="ARBA" id="ARBA00019373"/>
    </source>
</evidence>
<evidence type="ECO:0000313" key="21">
    <source>
        <dbReference type="Proteomes" id="UP000708298"/>
    </source>
</evidence>
<dbReference type="Pfam" id="PF01148">
    <property type="entry name" value="CTP_transf_1"/>
    <property type="match status" value="1"/>
</dbReference>
<dbReference type="AlphaFoldDB" id="A0A964DY84"/>
<evidence type="ECO:0000256" key="2">
    <source>
        <dbReference type="ARBA" id="ARBA00004651"/>
    </source>
</evidence>
<sequence>MPETGALPPSPPPARKGRWGDLGKRVGSAIVLAPLALTCLWFGKGAWAILIAACALGCAAEWVGMNKAKPWAWPTVLLPLGMAAIPLIDHNFGGLTALGTAAVFAVIGWLVFGRDTRALWLAGGFVYLAPAVIALVRLRHLPSVGRWDMVYLVLIIWASDIGAYLVGRLVGGPKLAPAISPGKTWSGAVGGTLAAALVGLGVAGLVSHRIPLVHCVVISIIIGIASMIGDLLESGFKRYFGVKDSGRSIPGHGGLLDRLDGMLTAAPTALVIALLIGEGVWLWQ</sequence>
<keyword evidence="12 18" id="KW-0548">Nucleotidyltransferase</keyword>
<evidence type="ECO:0000256" key="17">
    <source>
        <dbReference type="ARBA" id="ARBA00023264"/>
    </source>
</evidence>
<evidence type="ECO:0000256" key="10">
    <source>
        <dbReference type="ARBA" id="ARBA00022679"/>
    </source>
</evidence>
<evidence type="ECO:0000256" key="8">
    <source>
        <dbReference type="ARBA" id="ARBA00022475"/>
    </source>
</evidence>
<feature type="transmembrane region" description="Helical" evidence="19">
    <location>
        <begin position="95"/>
        <end position="112"/>
    </location>
</feature>
<evidence type="ECO:0000256" key="9">
    <source>
        <dbReference type="ARBA" id="ARBA00022516"/>
    </source>
</evidence>
<keyword evidence="16" id="KW-0594">Phospholipid biosynthesis</keyword>
<proteinExistence type="inferred from homology"/>
<dbReference type="GO" id="GO:0005886">
    <property type="term" value="C:plasma membrane"/>
    <property type="evidence" value="ECO:0007669"/>
    <property type="project" value="UniProtKB-SubCell"/>
</dbReference>
<protein>
    <recommendedName>
        <fullName evidence="7 18">Phosphatidate cytidylyltransferase</fullName>
        <ecNumber evidence="6 18">2.7.7.41</ecNumber>
    </recommendedName>
</protein>
<gene>
    <name evidence="20" type="ORF">ASILVAE211_06530</name>
</gene>
<feature type="transmembrane region" description="Helical" evidence="19">
    <location>
        <begin position="187"/>
        <end position="206"/>
    </location>
</feature>
<evidence type="ECO:0000256" key="6">
    <source>
        <dbReference type="ARBA" id="ARBA00012487"/>
    </source>
</evidence>
<keyword evidence="15 19" id="KW-0472">Membrane</keyword>
<comment type="pathway">
    <text evidence="4">Lipid metabolism.</text>
</comment>